<dbReference type="EMBL" id="LDRX01000077">
    <property type="protein sequence ID" value="KTS81220.1"/>
    <property type="molecule type" value="Genomic_DNA"/>
</dbReference>
<dbReference type="Proteomes" id="UP000074866">
    <property type="component" value="Unassembled WGS sequence"/>
</dbReference>
<evidence type="ECO:0000313" key="2">
    <source>
        <dbReference type="Proteomes" id="UP000074866"/>
    </source>
</evidence>
<evidence type="ECO:0000313" key="1">
    <source>
        <dbReference type="EMBL" id="KTS81220.1"/>
    </source>
</evidence>
<name>A0ACC4ZTL3_9BACL</name>
<comment type="caution">
    <text evidence="1">The sequence shown here is derived from an EMBL/GenBank/DDBJ whole genome shotgun (WGS) entry which is preliminary data.</text>
</comment>
<reference evidence="1 2" key="1">
    <citation type="journal article" date="2016" name="Front. Microbiol.">
        <title>Genomic Resource of Rice Seed Associated Bacteria.</title>
        <authorList>
            <person name="Midha S."/>
            <person name="Bansal K."/>
            <person name="Sharma S."/>
            <person name="Kumar N."/>
            <person name="Patil P.P."/>
            <person name="Chaudhry V."/>
            <person name="Patil P.B."/>
        </authorList>
    </citation>
    <scope>NUCLEOTIDE SEQUENCE [LARGE SCALE GENOMIC DNA]</scope>
    <source>
        <strain evidence="1 2">NS115</strain>
    </source>
</reference>
<keyword evidence="2" id="KW-1185">Reference proteome</keyword>
<accession>A0ACC4ZTL3</accession>
<protein>
    <submittedName>
        <fullName evidence="1">Uncharacterized protein</fullName>
    </submittedName>
</protein>
<proteinExistence type="predicted"/>
<gene>
    <name evidence="1" type="ORF">NS115_16765</name>
</gene>
<sequence length="70" mass="7813">MVYGLHETLEVHELSAFKTVCLTKSKTMQALISDPVLKAILQKDVDLTTRQLQELGNILNQASSSQEVKQ</sequence>
<organism evidence="1 2">
    <name type="scientific">Paenibacillus jamilae</name>
    <dbReference type="NCBI Taxonomy" id="114136"/>
    <lineage>
        <taxon>Bacteria</taxon>
        <taxon>Bacillati</taxon>
        <taxon>Bacillota</taxon>
        <taxon>Bacilli</taxon>
        <taxon>Bacillales</taxon>
        <taxon>Paenibacillaceae</taxon>
        <taxon>Paenibacillus</taxon>
    </lineage>
</organism>